<accession>A0AAE1LPF4</accession>
<organism evidence="1 2">
    <name type="scientific">Frankliniella fusca</name>
    <dbReference type="NCBI Taxonomy" id="407009"/>
    <lineage>
        <taxon>Eukaryota</taxon>
        <taxon>Metazoa</taxon>
        <taxon>Ecdysozoa</taxon>
        <taxon>Arthropoda</taxon>
        <taxon>Hexapoda</taxon>
        <taxon>Insecta</taxon>
        <taxon>Pterygota</taxon>
        <taxon>Neoptera</taxon>
        <taxon>Paraneoptera</taxon>
        <taxon>Thysanoptera</taxon>
        <taxon>Terebrantia</taxon>
        <taxon>Thripoidea</taxon>
        <taxon>Thripidae</taxon>
        <taxon>Frankliniella</taxon>
    </lineage>
</organism>
<reference evidence="1" key="2">
    <citation type="journal article" date="2023" name="BMC Genomics">
        <title>Pest status, molecular evolution, and epigenetic factors derived from the genome assembly of Frankliniella fusca, a thysanopteran phytovirus vector.</title>
        <authorList>
            <person name="Catto M.A."/>
            <person name="Labadie P.E."/>
            <person name="Jacobson A.L."/>
            <person name="Kennedy G.G."/>
            <person name="Srinivasan R."/>
            <person name="Hunt B.G."/>
        </authorList>
    </citation>
    <scope>NUCLEOTIDE SEQUENCE</scope>
    <source>
        <strain evidence="1">PL_HMW_Pooled</strain>
    </source>
</reference>
<evidence type="ECO:0000313" key="2">
    <source>
        <dbReference type="Proteomes" id="UP001219518"/>
    </source>
</evidence>
<reference evidence="1" key="1">
    <citation type="submission" date="2021-07" db="EMBL/GenBank/DDBJ databases">
        <authorList>
            <person name="Catto M.A."/>
            <person name="Jacobson A."/>
            <person name="Kennedy G."/>
            <person name="Labadie P."/>
            <person name="Hunt B.G."/>
            <person name="Srinivasan R."/>
        </authorList>
    </citation>
    <scope>NUCLEOTIDE SEQUENCE</scope>
    <source>
        <strain evidence="1">PL_HMW_Pooled</strain>
        <tissue evidence="1">Head</tissue>
    </source>
</reference>
<comment type="caution">
    <text evidence="1">The sequence shown here is derived from an EMBL/GenBank/DDBJ whole genome shotgun (WGS) entry which is preliminary data.</text>
</comment>
<keyword evidence="1" id="KW-0645">Protease</keyword>
<keyword evidence="1" id="KW-0378">Hydrolase</keyword>
<dbReference type="AlphaFoldDB" id="A0AAE1LPF4"/>
<dbReference type="GO" id="GO:0008233">
    <property type="term" value="F:peptidase activity"/>
    <property type="evidence" value="ECO:0007669"/>
    <property type="project" value="UniProtKB-KW"/>
</dbReference>
<name>A0AAE1LPF4_9NEOP</name>
<gene>
    <name evidence="1" type="ORF">KUF71_013699</name>
</gene>
<dbReference type="Proteomes" id="UP001219518">
    <property type="component" value="Unassembled WGS sequence"/>
</dbReference>
<proteinExistence type="predicted"/>
<dbReference type="GO" id="GO:0006508">
    <property type="term" value="P:proteolysis"/>
    <property type="evidence" value="ECO:0007669"/>
    <property type="project" value="UniProtKB-KW"/>
</dbReference>
<protein>
    <submittedName>
        <fullName evidence="1">Serine protease SplE</fullName>
    </submittedName>
</protein>
<keyword evidence="2" id="KW-1185">Reference proteome</keyword>
<evidence type="ECO:0000313" key="1">
    <source>
        <dbReference type="EMBL" id="KAK3925492.1"/>
    </source>
</evidence>
<dbReference type="EMBL" id="JAHWGI010001227">
    <property type="protein sequence ID" value="KAK3925492.1"/>
    <property type="molecule type" value="Genomic_DNA"/>
</dbReference>
<sequence length="945" mass="106823">MASVQRRERFKKVTGATQTKRKRLEYSELTGCLTARSHLLHSEPECNILEVCSTESTNYILCGPNQLPRNYLNIGRCYQFQFLLRGSLILKGGSVECFKFTDLTVMEEANLNNGIYHPPYLENLTFVMGEVTEVNPELGLCYLSRSKMVIFSTCSRVACVPMPTISQIVKIFNVHRVQEENGINIYAMCVKSFMSIENENENDDAVSQPLLSPLLITLGDAVRDYRLILELQKYYVLIQNNFSNSFLVMHEVAEANCERFRCHLLQNIAKFMLNKVNVERTSTLEEFIAGDHKLRCAVMKEVMPPLHLCSLQTINQKNPDIVDELNTDGHNEFWQYHTKNDAINVLIGIIYFRNTSLRLTLSDGLCSTPFLVLCDDEERIAKLQNKIVLVLKHYFIRERFSTPGRNPSAQNLQYLVVSLDQVHILSALDNTISKNLLLDELSITSQPALTSNMNASVVFRESRCMDTVLVQSRSPAGKISPLQSYLSQLVFVQTKSSVVVRKDKFTPRCYLLVTLLGAMVRSSTGLQRTTQRKDAKISIFLSLENHLLRIHPFLNVNSVLEIRFPVDFDDNFFKKGAPLAFVEGLATMLPTTHCVTLPPTAEVHVVNYNIMPLDNLKFRDCYGILQSLNEANYKELIDVVGYVVGRYHQDPKYEREKTTIKVNGFGVPGNKVIAVTLSDTPPENQTGTPVTLYLSNNTSPTSVLQYPLGLVLGAKVIFRFVVKVKPISEKSGVYFRSSLLTSVEIIDIVESEEKNKEKGLNDLCGSRDLLPSIQKEGNLRCYWISVSMAHLIKVSINATCVSCKHPVKNKRCTFVGCSAPDKSTIYSQATFRVNELGANSAYVFVPDTLVSKLFEGHEGLWDNVVTLAQFSGQLHYSQQESSQDTSNLSLEERVFIELCRCILQGKRYHLLCRQFKKKDKTDEFEDTLPLYAVDLFPVSMVTAAL</sequence>